<dbReference type="SUPFAM" id="SSF52374">
    <property type="entry name" value="Nucleotidylyl transferase"/>
    <property type="match status" value="1"/>
</dbReference>
<evidence type="ECO:0000256" key="1">
    <source>
        <dbReference type="ARBA" id="ARBA00005594"/>
    </source>
</evidence>
<evidence type="ECO:0000259" key="11">
    <source>
        <dbReference type="Pfam" id="PF00133"/>
    </source>
</evidence>
<dbReference type="GO" id="GO:0004822">
    <property type="term" value="F:isoleucine-tRNA ligase activity"/>
    <property type="evidence" value="ECO:0007669"/>
    <property type="project" value="UniProtKB-EC"/>
</dbReference>
<dbReference type="EC" id="6.1.1.5" evidence="2"/>
<keyword evidence="4 10" id="KW-0436">Ligase</keyword>
<evidence type="ECO:0000256" key="6">
    <source>
        <dbReference type="ARBA" id="ARBA00022840"/>
    </source>
</evidence>
<dbReference type="InterPro" id="IPR013155">
    <property type="entry name" value="M/V/L/I-tRNA-synth_anticd-bd"/>
</dbReference>
<dbReference type="Pfam" id="PF00133">
    <property type="entry name" value="tRNA-synt_1"/>
    <property type="match status" value="1"/>
</dbReference>
<evidence type="ECO:0000256" key="2">
    <source>
        <dbReference type="ARBA" id="ARBA00013165"/>
    </source>
</evidence>
<keyword evidence="7 10" id="KW-0648">Protein biosynthesis</keyword>
<evidence type="ECO:0000256" key="3">
    <source>
        <dbReference type="ARBA" id="ARBA00022490"/>
    </source>
</evidence>
<evidence type="ECO:0000256" key="9">
    <source>
        <dbReference type="ARBA" id="ARBA00032665"/>
    </source>
</evidence>
<feature type="domain" description="Methionyl/Valyl/Leucyl/Isoleucyl-tRNA synthetase anticodon-binding" evidence="12">
    <location>
        <begin position="766"/>
        <end position="918"/>
    </location>
</feature>
<dbReference type="PANTHER" id="PTHR42765">
    <property type="entry name" value="SOLEUCYL-TRNA SYNTHETASE"/>
    <property type="match status" value="1"/>
</dbReference>
<name>A0A1B9FZX7_9TREE</name>
<reference evidence="13" key="1">
    <citation type="submission" date="2013-07" db="EMBL/GenBank/DDBJ databases">
        <title>The Genome Sequence of Cryptococcus bestiolae CBS10118.</title>
        <authorList>
            <consortium name="The Broad Institute Genome Sequencing Platform"/>
            <person name="Cuomo C."/>
            <person name="Litvintseva A."/>
            <person name="Chen Y."/>
            <person name="Heitman J."/>
            <person name="Sun S."/>
            <person name="Springer D."/>
            <person name="Dromer F."/>
            <person name="Young S.K."/>
            <person name="Zeng Q."/>
            <person name="Gargeya S."/>
            <person name="Fitzgerald M."/>
            <person name="Abouelleil A."/>
            <person name="Alvarado L."/>
            <person name="Berlin A.M."/>
            <person name="Chapman S.B."/>
            <person name="Dewar J."/>
            <person name="Goldberg J."/>
            <person name="Griggs A."/>
            <person name="Gujja S."/>
            <person name="Hansen M."/>
            <person name="Howarth C."/>
            <person name="Imamovic A."/>
            <person name="Larimer J."/>
            <person name="McCowan C."/>
            <person name="Murphy C."/>
            <person name="Pearson M."/>
            <person name="Priest M."/>
            <person name="Roberts A."/>
            <person name="Saif S."/>
            <person name="Shea T."/>
            <person name="Sykes S."/>
            <person name="Wortman J."/>
            <person name="Nusbaum C."/>
            <person name="Birren B."/>
        </authorList>
    </citation>
    <scope>NUCLEOTIDE SEQUENCE [LARGE SCALE GENOMIC DNA]</scope>
    <source>
        <strain evidence="13">CBS 10118</strain>
    </source>
</reference>
<organism evidence="13">
    <name type="scientific">Kwoniella bestiolae CBS 10118</name>
    <dbReference type="NCBI Taxonomy" id="1296100"/>
    <lineage>
        <taxon>Eukaryota</taxon>
        <taxon>Fungi</taxon>
        <taxon>Dikarya</taxon>
        <taxon>Basidiomycota</taxon>
        <taxon>Agaricomycotina</taxon>
        <taxon>Tremellomycetes</taxon>
        <taxon>Tremellales</taxon>
        <taxon>Cryptococcaceae</taxon>
        <taxon>Kwoniella</taxon>
    </lineage>
</organism>
<dbReference type="HAMAP" id="MF_02002">
    <property type="entry name" value="Ile_tRNA_synth_type1"/>
    <property type="match status" value="1"/>
</dbReference>
<dbReference type="GO" id="GO:0006428">
    <property type="term" value="P:isoleucyl-tRNA aminoacylation"/>
    <property type="evidence" value="ECO:0007669"/>
    <property type="project" value="InterPro"/>
</dbReference>
<evidence type="ECO:0000256" key="5">
    <source>
        <dbReference type="ARBA" id="ARBA00022741"/>
    </source>
</evidence>
<dbReference type="PRINTS" id="PR00984">
    <property type="entry name" value="TRNASYNTHILE"/>
</dbReference>
<dbReference type="AlphaFoldDB" id="A0A1B9FZX7"/>
<dbReference type="InterPro" id="IPR009080">
    <property type="entry name" value="tRNAsynth_Ia_anticodon-bd"/>
</dbReference>
<protein>
    <recommendedName>
        <fullName evidence="2">isoleucine--tRNA ligase</fullName>
        <ecNumber evidence="2">6.1.1.5</ecNumber>
    </recommendedName>
    <alternativeName>
        <fullName evidence="9">Isoleucyl-tRNA synthetase</fullName>
    </alternativeName>
</protein>
<comment type="similarity">
    <text evidence="1 10">Belongs to the class-I aminoacyl-tRNA synthetase family.</text>
</comment>
<dbReference type="GO" id="GO:0002161">
    <property type="term" value="F:aminoacyl-tRNA deacylase activity"/>
    <property type="evidence" value="ECO:0007669"/>
    <property type="project" value="InterPro"/>
</dbReference>
<reference evidence="13" key="2">
    <citation type="submission" date="2014-01" db="EMBL/GenBank/DDBJ databases">
        <title>Evolution of pathogenesis and genome organization in the Tremellales.</title>
        <authorList>
            <person name="Cuomo C."/>
            <person name="Litvintseva A."/>
            <person name="Heitman J."/>
            <person name="Chen Y."/>
            <person name="Sun S."/>
            <person name="Springer D."/>
            <person name="Dromer F."/>
            <person name="Young S."/>
            <person name="Zeng Q."/>
            <person name="Chapman S."/>
            <person name="Gujja S."/>
            <person name="Saif S."/>
            <person name="Birren B."/>
        </authorList>
    </citation>
    <scope>NUCLEOTIDE SEQUENCE</scope>
    <source>
        <strain evidence="13">CBS 10118</strain>
    </source>
</reference>
<dbReference type="Gene3D" id="3.40.50.620">
    <property type="entry name" value="HUPs"/>
    <property type="match status" value="2"/>
</dbReference>
<keyword evidence="5 10" id="KW-0547">Nucleotide-binding</keyword>
<proteinExistence type="inferred from homology"/>
<dbReference type="Pfam" id="PF08264">
    <property type="entry name" value="Anticodon_1"/>
    <property type="match status" value="1"/>
</dbReference>
<dbReference type="GO" id="GO:0005739">
    <property type="term" value="C:mitochondrion"/>
    <property type="evidence" value="ECO:0007669"/>
    <property type="project" value="TreeGrafter"/>
</dbReference>
<dbReference type="InterPro" id="IPR002301">
    <property type="entry name" value="Ile-tRNA-ligase"/>
</dbReference>
<dbReference type="VEuPathDB" id="FungiDB:I302_05779"/>
<dbReference type="InterPro" id="IPR050081">
    <property type="entry name" value="Ile-tRNA_ligase"/>
</dbReference>
<dbReference type="InterPro" id="IPR014729">
    <property type="entry name" value="Rossmann-like_a/b/a_fold"/>
</dbReference>
<dbReference type="GO" id="GO:0005524">
    <property type="term" value="F:ATP binding"/>
    <property type="evidence" value="ECO:0007669"/>
    <property type="project" value="UniProtKB-KW"/>
</dbReference>
<dbReference type="PANTHER" id="PTHR42765:SF1">
    <property type="entry name" value="ISOLEUCINE--TRNA LIGASE, MITOCHONDRIAL"/>
    <property type="match status" value="1"/>
</dbReference>
<evidence type="ECO:0000256" key="10">
    <source>
        <dbReference type="RuleBase" id="RU363035"/>
    </source>
</evidence>
<keyword evidence="8 10" id="KW-0030">Aminoacyl-tRNA synthetase</keyword>
<feature type="domain" description="Aminoacyl-tRNA synthetase class Ia" evidence="11">
    <location>
        <begin position="84"/>
        <end position="724"/>
    </location>
</feature>
<dbReference type="Gene3D" id="1.10.10.830">
    <property type="entry name" value="Ile-tRNA synthetase CP2 domain-like"/>
    <property type="match status" value="1"/>
</dbReference>
<gene>
    <name evidence="13" type="ORF">I302_05779</name>
</gene>
<accession>A0A1B9FZX7</accession>
<keyword evidence="6 10" id="KW-0067">ATP-binding</keyword>
<dbReference type="Gene3D" id="3.90.740.10">
    <property type="entry name" value="Valyl/Leucyl/Isoleucyl-tRNA synthetase, editing domain"/>
    <property type="match status" value="1"/>
</dbReference>
<dbReference type="GO" id="GO:0032543">
    <property type="term" value="P:mitochondrial translation"/>
    <property type="evidence" value="ECO:0007669"/>
    <property type="project" value="TreeGrafter"/>
</dbReference>
<dbReference type="InterPro" id="IPR009008">
    <property type="entry name" value="Val/Leu/Ile-tRNA-synth_edit"/>
</dbReference>
<evidence type="ECO:0000259" key="12">
    <source>
        <dbReference type="Pfam" id="PF08264"/>
    </source>
</evidence>
<evidence type="ECO:0000256" key="8">
    <source>
        <dbReference type="ARBA" id="ARBA00023146"/>
    </source>
</evidence>
<dbReference type="GO" id="GO:0000049">
    <property type="term" value="F:tRNA binding"/>
    <property type="evidence" value="ECO:0007669"/>
    <property type="project" value="InterPro"/>
</dbReference>
<dbReference type="InterPro" id="IPR002300">
    <property type="entry name" value="aa-tRNA-synth_Ia"/>
</dbReference>
<dbReference type="InterPro" id="IPR033708">
    <property type="entry name" value="Anticodon_Ile_BEm"/>
</dbReference>
<dbReference type="SUPFAM" id="SSF47323">
    <property type="entry name" value="Anticodon-binding domain of a subclass of class I aminoacyl-tRNA synthetases"/>
    <property type="match status" value="1"/>
</dbReference>
<evidence type="ECO:0000256" key="4">
    <source>
        <dbReference type="ARBA" id="ARBA00022598"/>
    </source>
</evidence>
<dbReference type="OrthoDB" id="10264412at2759"/>
<evidence type="ECO:0000256" key="7">
    <source>
        <dbReference type="ARBA" id="ARBA00022917"/>
    </source>
</evidence>
<keyword evidence="3" id="KW-0963">Cytoplasm</keyword>
<dbReference type="InterPro" id="IPR001412">
    <property type="entry name" value="aa-tRNA-synth_I_CS"/>
</dbReference>
<dbReference type="InterPro" id="IPR023585">
    <property type="entry name" value="Ile-tRNA-ligase_type1"/>
</dbReference>
<dbReference type="NCBIfam" id="TIGR00392">
    <property type="entry name" value="ileS"/>
    <property type="match status" value="1"/>
</dbReference>
<dbReference type="PROSITE" id="PS00178">
    <property type="entry name" value="AA_TRNA_LIGASE_I"/>
    <property type="match status" value="1"/>
</dbReference>
<evidence type="ECO:0000313" key="13">
    <source>
        <dbReference type="EMBL" id="OCF24320.1"/>
    </source>
</evidence>
<dbReference type="FunFam" id="3.40.50.620:FF:000092">
    <property type="entry name" value="Isoleucine--tRNA ligase"/>
    <property type="match status" value="1"/>
</dbReference>
<dbReference type="STRING" id="1296100.A0A1B9FZX7"/>
<dbReference type="EMBL" id="KI894022">
    <property type="protein sequence ID" value="OCF24320.1"/>
    <property type="molecule type" value="Genomic_DNA"/>
</dbReference>
<dbReference type="Gene3D" id="1.10.730.20">
    <property type="match status" value="1"/>
</dbReference>
<dbReference type="SUPFAM" id="SSF50677">
    <property type="entry name" value="ValRS/IleRS/LeuRS editing domain"/>
    <property type="match status" value="1"/>
</dbReference>
<sequence>MTRKSPSRLPIVPVRPIISRQLAVLSSGLFQCRYASTATPASSQVDKRKAYSHTLLLPKTDFPLKHKDVVAAEKKYRSKTSDLLYKEQISRKDNRLFVLHDGPPYANGNLHMGHALNKVLKDIINRYNLIRGKRVHYVPGWDCHGLPIEHKALAAIGKSHTSLKPSQVRSEARKVALDAIEVQKTEMKALGVMADWDGEGGTYRTLDHDFEIRQLKLFKTMVERGEFTKSLRPTYYSPSSRTALAEAELSYKDGHKSRSVYVGFPVAKTDMSDGLSEVYRKDCGGKGKLELAIWTTTPWTLPANMGVAVHPDMEYAIVKSDAGRLLVIGIDRLEPMQEVIGELKVIGRLQGSQLIGTRYTHLFHPESLSQPKPSIITAKHVTAQAGTGLVHSAPAHGHEDYEAFLTAGALPDDLRCPVNDDGCFTADLEKWIEGDIASSLVGQEVLGKGTDAMVDLLREQDVLLAEQKIEHRYPYDWKSKKPIIVRATPQWFADVEGVKSSAIEALDNVHFHPAISRKRLEAFITSRSEWCISRQRSWGVPIPALFGPDGPIMDSQTLDHVIAVLNEKGIDHWWEGQDEDFIPPHLEGQKVSRSFDTLDVWFDSGSSWTLLEELSRQPLADVYLEGSDQHRGWFQSSMLTKLISSPESIPPYGTVITHGFVMDEKGDKMSKSAGNGLSPMEIIHGTKVSAFDYDKTDIKQFPPRGADILRLWTASVDYTNDVSIGPTSISNATEAMRKLRNTLRYLIANTKSQSVALDSVSLRSIDRYILHEMSHLESVAQEAYDSYTFNKVLHTATTFATTTLSAFYFDVIKDTMYCDALNSANRRGVVAVLYHVLCRMSSLLAPITPHLAEEIYDHMGGKEASIFLEPWNPDVSWLNPTVKSEMSQILSLRAEVQKLVEKARAEKHIKTSSQVEVYLTGILGSKDSGKLVSNSNMPVDDDAEITSAESLSALLGVSAVNLMGIPSTSALEWNYESSLELDNGPIGIALGPATHSQCPRCWLYKAEKEDSLCTRCDQVTQAT</sequence>
<dbReference type="CDD" id="cd07960">
    <property type="entry name" value="Anticodon_Ia_Ile_BEm"/>
    <property type="match status" value="1"/>
</dbReference>